<gene>
    <name evidence="2" type="ORF">PQQ63_38860</name>
</gene>
<dbReference type="Proteomes" id="UP001629432">
    <property type="component" value="Unassembled WGS sequence"/>
</dbReference>
<dbReference type="GO" id="GO:0003677">
    <property type="term" value="F:DNA binding"/>
    <property type="evidence" value="ECO:0007669"/>
    <property type="project" value="UniProtKB-KW"/>
</dbReference>
<dbReference type="InterPro" id="IPR038215">
    <property type="entry name" value="TN5-like_N_sf"/>
</dbReference>
<evidence type="ECO:0000259" key="1">
    <source>
        <dbReference type="Pfam" id="PF14706"/>
    </source>
</evidence>
<keyword evidence="2" id="KW-0238">DNA-binding</keyword>
<dbReference type="SUPFAM" id="SSF53098">
    <property type="entry name" value="Ribonuclease H-like"/>
    <property type="match status" value="1"/>
</dbReference>
<evidence type="ECO:0000313" key="3">
    <source>
        <dbReference type="Proteomes" id="UP001629432"/>
    </source>
</evidence>
<dbReference type="EMBL" id="JAQQCF010000110">
    <property type="protein sequence ID" value="MFM0642629.1"/>
    <property type="molecule type" value="Genomic_DNA"/>
</dbReference>
<proteinExistence type="predicted"/>
<accession>A0ABW9E6M3</accession>
<evidence type="ECO:0000313" key="2">
    <source>
        <dbReference type="EMBL" id="MFM0642629.1"/>
    </source>
</evidence>
<organism evidence="2 3">
    <name type="scientific">Paraburkholderia metrosideri</name>
    <dbReference type="NCBI Taxonomy" id="580937"/>
    <lineage>
        <taxon>Bacteria</taxon>
        <taxon>Pseudomonadati</taxon>
        <taxon>Pseudomonadota</taxon>
        <taxon>Betaproteobacteria</taxon>
        <taxon>Burkholderiales</taxon>
        <taxon>Burkholderiaceae</taxon>
        <taxon>Paraburkholderia</taxon>
    </lineage>
</organism>
<dbReference type="InterPro" id="IPR014735">
    <property type="entry name" value="Transposase_Tn5-like_N"/>
</dbReference>
<dbReference type="InterPro" id="IPR012337">
    <property type="entry name" value="RNaseH-like_sf"/>
</dbReference>
<dbReference type="Pfam" id="PF14706">
    <property type="entry name" value="Tnp_DNA_bind"/>
    <property type="match status" value="1"/>
</dbReference>
<keyword evidence="3" id="KW-1185">Reference proteome</keyword>
<reference evidence="2 3" key="1">
    <citation type="journal article" date="2024" name="Chem. Sci.">
        <title>Discovery of megapolipeptins by genome mining of a Burkholderiales bacteria collection.</title>
        <authorList>
            <person name="Paulo B.S."/>
            <person name="Recchia M.J.J."/>
            <person name="Lee S."/>
            <person name="Fergusson C.H."/>
            <person name="Romanowski S.B."/>
            <person name="Hernandez A."/>
            <person name="Krull N."/>
            <person name="Liu D.Y."/>
            <person name="Cavanagh H."/>
            <person name="Bos A."/>
            <person name="Gray C.A."/>
            <person name="Murphy B.T."/>
            <person name="Linington R.G."/>
            <person name="Eustaquio A.S."/>
        </authorList>
    </citation>
    <scope>NUCLEOTIDE SEQUENCE [LARGE SCALE GENOMIC DNA]</scope>
    <source>
        <strain evidence="2 3">RL17-338-BIC-A</strain>
    </source>
</reference>
<dbReference type="Gene3D" id="1.10.246.40">
    <property type="entry name" value="Tn5 transposase, domain 1"/>
    <property type="match status" value="1"/>
</dbReference>
<feature type="domain" description="Transposase Tn5-like N-terminal" evidence="1">
    <location>
        <begin position="11"/>
        <end position="68"/>
    </location>
</feature>
<name>A0ABW9E6M3_9BURK</name>
<dbReference type="RefSeq" id="WP_408341285.1">
    <property type="nucleotide sequence ID" value="NZ_JAQQCF010000110.1"/>
</dbReference>
<protein>
    <submittedName>
        <fullName evidence="2">Transposase DNA-binding-containing protein</fullName>
    </submittedName>
</protein>
<comment type="caution">
    <text evidence="2">The sequence shown here is derived from an EMBL/GenBank/DDBJ whole genome shotgun (WGS) entry which is preliminary data.</text>
</comment>
<sequence length="86" mass="9532">MPSTDNQEDQDDWADIEFGAANLGDARLTSRLVALARRLASTPDCSFPRSMDAAELKAAYRFFDNGQVDTDGVLAPHIDQTLRRMT</sequence>